<accession>A0A841J402</accession>
<dbReference type="Proteomes" id="UP000552700">
    <property type="component" value="Unassembled WGS sequence"/>
</dbReference>
<sequence length="165" mass="19352">MPSVVFEAVVIPQYREGTLMINARQLHPWLVVHDSFPQYMRRCTAEHRFDNAKGFFTATVKTRGRPRIDHLLTFEAAVIPQDREGETMIDARQLYDWLRIKDRFHQWMRRRVAEYGFEEGPDFCTSVCKTRGRPRTDYLLTLDTAKELAMVERTEPGEGDPPVLH</sequence>
<keyword evidence="3" id="KW-1185">Reference proteome</keyword>
<dbReference type="EMBL" id="JACIJP010000001">
    <property type="protein sequence ID" value="MBB6123248.1"/>
    <property type="molecule type" value="Genomic_DNA"/>
</dbReference>
<evidence type="ECO:0000313" key="2">
    <source>
        <dbReference type="EMBL" id="MBB6123248.1"/>
    </source>
</evidence>
<organism evidence="2 3">
    <name type="scientific">Sphingobium subterraneum</name>
    <dbReference type="NCBI Taxonomy" id="627688"/>
    <lineage>
        <taxon>Bacteria</taxon>
        <taxon>Pseudomonadati</taxon>
        <taxon>Pseudomonadota</taxon>
        <taxon>Alphaproteobacteria</taxon>
        <taxon>Sphingomonadales</taxon>
        <taxon>Sphingomonadaceae</taxon>
        <taxon>Sphingobium</taxon>
    </lineage>
</organism>
<proteinExistence type="predicted"/>
<protein>
    <submittedName>
        <fullName evidence="2">Phage anti-repressor protein</fullName>
    </submittedName>
</protein>
<reference evidence="2 3" key="1">
    <citation type="submission" date="2020-08" db="EMBL/GenBank/DDBJ databases">
        <title>Genomic Encyclopedia of Type Strains, Phase IV (KMG-IV): sequencing the most valuable type-strain genomes for metagenomic binning, comparative biology and taxonomic classification.</title>
        <authorList>
            <person name="Goeker M."/>
        </authorList>
    </citation>
    <scope>NUCLEOTIDE SEQUENCE [LARGE SCALE GENOMIC DNA]</scope>
    <source>
        <strain evidence="2 3">DSM 102255</strain>
    </source>
</reference>
<dbReference type="AlphaFoldDB" id="A0A841J402"/>
<feature type="domain" description="AntA/AntB antirepressor" evidence="1">
    <location>
        <begin position="21"/>
        <end position="77"/>
    </location>
</feature>
<dbReference type="Pfam" id="PF08346">
    <property type="entry name" value="AntA"/>
    <property type="match status" value="2"/>
</dbReference>
<evidence type="ECO:0000259" key="1">
    <source>
        <dbReference type="Pfam" id="PF08346"/>
    </source>
</evidence>
<feature type="domain" description="AntA/AntB antirepressor" evidence="1">
    <location>
        <begin position="89"/>
        <end position="154"/>
    </location>
</feature>
<name>A0A841J402_9SPHN</name>
<evidence type="ECO:0000313" key="3">
    <source>
        <dbReference type="Proteomes" id="UP000552700"/>
    </source>
</evidence>
<comment type="caution">
    <text evidence="2">The sequence shown here is derived from an EMBL/GenBank/DDBJ whole genome shotgun (WGS) entry which is preliminary data.</text>
</comment>
<dbReference type="RefSeq" id="WP_184077996.1">
    <property type="nucleotide sequence ID" value="NZ_JACIJP010000001.1"/>
</dbReference>
<dbReference type="InterPro" id="IPR013557">
    <property type="entry name" value="AntA/B_antirep"/>
</dbReference>
<gene>
    <name evidence="2" type="ORF">FHS92_000955</name>
</gene>